<sequence>MAARETALGATLGAPIGVLTGEANGAWATAAGASGRITATPRTNITSLLRMG</sequence>
<dbReference type="EMBL" id="CAEZZA010000068">
    <property type="protein sequence ID" value="CAB4745802.1"/>
    <property type="molecule type" value="Genomic_DNA"/>
</dbReference>
<gene>
    <name evidence="1" type="ORF">UFOPK2625_00914</name>
    <name evidence="2" type="ORF">UFOPK2809_00622</name>
</gene>
<evidence type="ECO:0000313" key="2">
    <source>
        <dbReference type="EMBL" id="CAB4745802.1"/>
    </source>
</evidence>
<protein>
    <submittedName>
        <fullName evidence="1">Unannotated protein</fullName>
    </submittedName>
</protein>
<proteinExistence type="predicted"/>
<evidence type="ECO:0000313" key="1">
    <source>
        <dbReference type="EMBL" id="CAB4709164.1"/>
    </source>
</evidence>
<reference evidence="1" key="1">
    <citation type="submission" date="2020-05" db="EMBL/GenBank/DDBJ databases">
        <authorList>
            <person name="Chiriac C."/>
            <person name="Salcher M."/>
            <person name="Ghai R."/>
            <person name="Kavagutti S V."/>
        </authorList>
    </citation>
    <scope>NUCLEOTIDE SEQUENCE</scope>
</reference>
<dbReference type="AlphaFoldDB" id="A0A6J6QP00"/>
<dbReference type="EMBL" id="CAEZXZ010000135">
    <property type="protein sequence ID" value="CAB4709164.1"/>
    <property type="molecule type" value="Genomic_DNA"/>
</dbReference>
<accession>A0A6J6QP00</accession>
<organism evidence="1">
    <name type="scientific">freshwater metagenome</name>
    <dbReference type="NCBI Taxonomy" id="449393"/>
    <lineage>
        <taxon>unclassified sequences</taxon>
        <taxon>metagenomes</taxon>
        <taxon>ecological metagenomes</taxon>
    </lineage>
</organism>
<name>A0A6J6QP00_9ZZZZ</name>